<feature type="transmembrane region" description="Helical" evidence="2">
    <location>
        <begin position="46"/>
        <end position="69"/>
    </location>
</feature>
<feature type="transmembrane region" description="Helical" evidence="2">
    <location>
        <begin position="171"/>
        <end position="195"/>
    </location>
</feature>
<evidence type="ECO:0000313" key="3">
    <source>
        <dbReference type="EnsemblMetazoa" id="PPA17185.1"/>
    </source>
</evidence>
<accession>A0A2A6CBG4</accession>
<feature type="transmembrane region" description="Helical" evidence="2">
    <location>
        <begin position="114"/>
        <end position="135"/>
    </location>
</feature>
<organism evidence="3 4">
    <name type="scientific">Pristionchus pacificus</name>
    <name type="common">Parasitic nematode worm</name>
    <dbReference type="NCBI Taxonomy" id="54126"/>
    <lineage>
        <taxon>Eukaryota</taxon>
        <taxon>Metazoa</taxon>
        <taxon>Ecdysozoa</taxon>
        <taxon>Nematoda</taxon>
        <taxon>Chromadorea</taxon>
        <taxon>Rhabditida</taxon>
        <taxon>Rhabditina</taxon>
        <taxon>Diplogasteromorpha</taxon>
        <taxon>Diplogasteroidea</taxon>
        <taxon>Neodiplogasteridae</taxon>
        <taxon>Pristionchus</taxon>
    </lineage>
</organism>
<feature type="compositionally biased region" description="Basic and acidic residues" evidence="1">
    <location>
        <begin position="257"/>
        <end position="269"/>
    </location>
</feature>
<proteinExistence type="predicted"/>
<feature type="region of interest" description="Disordered" evidence="1">
    <location>
        <begin position="234"/>
        <end position="276"/>
    </location>
</feature>
<evidence type="ECO:0000256" key="1">
    <source>
        <dbReference type="SAM" id="MobiDB-lite"/>
    </source>
</evidence>
<dbReference type="AlphaFoldDB" id="A0A2A6CBG4"/>
<keyword evidence="4" id="KW-1185">Reference proteome</keyword>
<sequence length="276" mass="31223">MAAPVEDATVKTENFAEKSCAEITPSEKIREQIRDRSGIHTQRQKLAIWMGGVQLISYACLCVPLFFYQNLTYCHVNIGMIIVYVIFAIAVLGHIFLICTAIRKVRPGGLWMPMAVQMSISALGLVQLYVMINLYSKAESEQYSMEMCHSLRPTGAEVRISGDYIHKTCMIGLAVCFVAFALGMSGCITNVLLYVELNKTQKEEYDHQNRLILERKERRLERVRSIIQLHERREADAANEGIKTAQEPADPPGNHTNVDKTQPKSETAKSKHRMIF</sequence>
<dbReference type="Proteomes" id="UP000005239">
    <property type="component" value="Unassembled WGS sequence"/>
</dbReference>
<keyword evidence="2" id="KW-1133">Transmembrane helix</keyword>
<dbReference type="EnsemblMetazoa" id="PPA17185.1">
    <property type="protein sequence ID" value="PPA17185.1"/>
    <property type="gene ID" value="WBGene00106739"/>
</dbReference>
<keyword evidence="2" id="KW-0472">Membrane</keyword>
<reference evidence="3" key="2">
    <citation type="submission" date="2022-06" db="UniProtKB">
        <authorList>
            <consortium name="EnsemblMetazoa"/>
        </authorList>
    </citation>
    <scope>IDENTIFICATION</scope>
    <source>
        <strain evidence="3">PS312</strain>
    </source>
</reference>
<evidence type="ECO:0000313" key="4">
    <source>
        <dbReference type="Proteomes" id="UP000005239"/>
    </source>
</evidence>
<name>A0A2A6CBG4_PRIPA</name>
<evidence type="ECO:0000256" key="2">
    <source>
        <dbReference type="SAM" id="Phobius"/>
    </source>
</evidence>
<feature type="transmembrane region" description="Helical" evidence="2">
    <location>
        <begin position="81"/>
        <end position="102"/>
    </location>
</feature>
<gene>
    <name evidence="3" type="primary">WBGene00106739</name>
</gene>
<keyword evidence="2" id="KW-0812">Transmembrane</keyword>
<protein>
    <submittedName>
        <fullName evidence="3">Uncharacterized protein</fullName>
    </submittedName>
</protein>
<accession>A0A8R1UD75</accession>
<reference evidence="4" key="1">
    <citation type="journal article" date="2008" name="Nat. Genet.">
        <title>The Pristionchus pacificus genome provides a unique perspective on nematode lifestyle and parasitism.</title>
        <authorList>
            <person name="Dieterich C."/>
            <person name="Clifton S.W."/>
            <person name="Schuster L.N."/>
            <person name="Chinwalla A."/>
            <person name="Delehaunty K."/>
            <person name="Dinkelacker I."/>
            <person name="Fulton L."/>
            <person name="Fulton R."/>
            <person name="Godfrey J."/>
            <person name="Minx P."/>
            <person name="Mitreva M."/>
            <person name="Roeseler W."/>
            <person name="Tian H."/>
            <person name="Witte H."/>
            <person name="Yang S.P."/>
            <person name="Wilson R.K."/>
            <person name="Sommer R.J."/>
        </authorList>
    </citation>
    <scope>NUCLEOTIDE SEQUENCE [LARGE SCALE GENOMIC DNA]</scope>
    <source>
        <strain evidence="4">PS312</strain>
    </source>
</reference>